<dbReference type="PROSITE" id="PS51257">
    <property type="entry name" value="PROKAR_LIPOPROTEIN"/>
    <property type="match status" value="1"/>
</dbReference>
<dbReference type="Pfam" id="PF00080">
    <property type="entry name" value="Sod_Cu"/>
    <property type="match status" value="2"/>
</dbReference>
<feature type="domain" description="Superoxide dismutase copper/zinc binding" evidence="2">
    <location>
        <begin position="299"/>
        <end position="426"/>
    </location>
</feature>
<dbReference type="SUPFAM" id="SSF49329">
    <property type="entry name" value="Cu,Zn superoxide dismutase-like"/>
    <property type="match status" value="5"/>
</dbReference>
<feature type="domain" description="Superoxide dismutase copper/zinc binding" evidence="2">
    <location>
        <begin position="735"/>
        <end position="867"/>
    </location>
</feature>
<sequence length="992" mass="108090">MQLIMLKWIVLVHFFQGCSGQESFVSEFHMEEVTGKAILSLIDNTLTVSLNVSKSFEDTRIEIHPLWMDYDTADKCSDQQLGTSWFWPTRPSTIQSIRANTLVTVTFSDLNISTVEGQSIVLRSSNKTICATIQKEGEYKTALARFTRGSVSGYVYFRQAAASSAGSTRVVTDLYSRDSISSLRWKITGAVSNCASITSRQAALDLLIYNPNNASDGVLCTPQSNSKQCAVGNLSGRLGDVSVGQSKGYSDNDLPLTGETNIGNKLLVVYETDGSAYACAIIKIFKVRNALVKFSHDGVTGTASFSQNSPFDPTVVQINFQGLNNNSKGFHIHSWPTPTKITPDQDLCGAAVTSGHFNPYNKNVNSPIYPQPDASTDDMYEVGDLSSKYGTLANLQSLNGTYTDWNLPLFGANSIIGRSLVIHHNDPAGSRWVCANVRPLYPVVTAKAIFKYPVIGQILFMQEMEEPDTETSTFIKLDYNDGRAGTQGHLWKIYSHPVASSLSISPQSCNSTGTNYDPFESLLQRPKTLNIPSVGNADVTSKFFFTDLILPLSGSQSIIGRSLVIMNLDNTTFLSCTNIELMKDLALYAQLSSKDIKGIVYFTQTSGFGAQETTINYTIAGLQTGYSVKIFELPPSDSHSCDNLGPVFNPFNITSSSSMSDDNYQVGNIARFFSSKQSPAGNLNLPLAGVTSILGRSLAVVNSDGAVVACTRIENYLNSSLDQQITAVSRFTGDVNGTILMYQTLYADGTMSDTTILVDLKNLSGTLSYQHNWHTHSSPVNGDNTASSGRCSSTGPHFDPYKTMMNETNYANKCSKQNPLQCEVGDQAKKVGAYDLGGGRRLYTDIDLPLSGPFTVQGRAMVVHDQEHGAPRLGCADIIPNSDLFITIFIKTPPSLDKRELAKTIAKAVGANNEDVVVENVASVNEKTELKVYFTGQQGLILASEFAKFIADKDNYKKLSPYQPIPINSSYHKVPSIIVIGILFVSKTLMLS</sequence>
<dbReference type="KEGG" id="bgt:106052162"/>
<evidence type="ECO:0000313" key="4">
    <source>
        <dbReference type="Proteomes" id="UP000076420"/>
    </source>
</evidence>
<feature type="signal peptide" evidence="1">
    <location>
        <begin position="1"/>
        <end position="20"/>
    </location>
</feature>
<accession>A0A2C9JBG2</accession>
<dbReference type="AlphaFoldDB" id="A0A2C9JBG2"/>
<reference evidence="3" key="1">
    <citation type="submission" date="2020-05" db="UniProtKB">
        <authorList>
            <consortium name="EnsemblMetazoa"/>
        </authorList>
    </citation>
    <scope>IDENTIFICATION</scope>
    <source>
        <strain evidence="3">BB02</strain>
    </source>
</reference>
<dbReference type="Gene3D" id="2.60.40.200">
    <property type="entry name" value="Superoxide dismutase, copper/zinc binding domain"/>
    <property type="match status" value="5"/>
</dbReference>
<gene>
    <name evidence="3" type="primary">106052162</name>
</gene>
<name>A0A2C9JBG2_BIOGL</name>
<dbReference type="GO" id="GO:0006801">
    <property type="term" value="P:superoxide metabolic process"/>
    <property type="evidence" value="ECO:0007669"/>
    <property type="project" value="InterPro"/>
</dbReference>
<dbReference type="GO" id="GO:0046872">
    <property type="term" value="F:metal ion binding"/>
    <property type="evidence" value="ECO:0007669"/>
    <property type="project" value="InterPro"/>
</dbReference>
<evidence type="ECO:0000256" key="1">
    <source>
        <dbReference type="SAM" id="SignalP"/>
    </source>
</evidence>
<dbReference type="VEuPathDB" id="VectorBase:BGLB000062"/>
<dbReference type="PANTHER" id="PTHR20910:SF1">
    <property type="entry name" value="SUPEROXIDE DISMUTASE COPPER_ZINC BINDING DOMAIN-CONTAINING PROTEIN"/>
    <property type="match status" value="1"/>
</dbReference>
<dbReference type="InterPro" id="IPR001424">
    <property type="entry name" value="SOD_Cu_Zn_dom"/>
</dbReference>
<dbReference type="EnsemblMetazoa" id="BGLB000062-RC">
    <property type="protein sequence ID" value="BGLB000062-PC"/>
    <property type="gene ID" value="BGLB000062"/>
</dbReference>
<proteinExistence type="predicted"/>
<protein>
    <recommendedName>
        <fullName evidence="2">Superoxide dismutase copper/zinc binding domain-containing protein</fullName>
    </recommendedName>
</protein>
<dbReference type="InterPro" id="IPR053257">
    <property type="entry name" value="Cu-only_SOD"/>
</dbReference>
<dbReference type="OrthoDB" id="159229at2759"/>
<organism evidence="3 4">
    <name type="scientific">Biomphalaria glabrata</name>
    <name type="common">Bloodfluke planorb</name>
    <name type="synonym">Freshwater snail</name>
    <dbReference type="NCBI Taxonomy" id="6526"/>
    <lineage>
        <taxon>Eukaryota</taxon>
        <taxon>Metazoa</taxon>
        <taxon>Spiralia</taxon>
        <taxon>Lophotrochozoa</taxon>
        <taxon>Mollusca</taxon>
        <taxon>Gastropoda</taxon>
        <taxon>Heterobranchia</taxon>
        <taxon>Euthyneura</taxon>
        <taxon>Panpulmonata</taxon>
        <taxon>Hygrophila</taxon>
        <taxon>Lymnaeoidea</taxon>
        <taxon>Planorbidae</taxon>
        <taxon>Biomphalaria</taxon>
    </lineage>
</organism>
<dbReference type="STRING" id="6526.A0A2C9JBG2"/>
<dbReference type="VEuPathDB" id="VectorBase:BGLAX_046403"/>
<feature type="chain" id="PRO_5013310890" description="Superoxide dismutase copper/zinc binding domain-containing protein" evidence="1">
    <location>
        <begin position="21"/>
        <end position="992"/>
    </location>
</feature>
<evidence type="ECO:0000259" key="2">
    <source>
        <dbReference type="Pfam" id="PF00080"/>
    </source>
</evidence>
<evidence type="ECO:0000313" key="3">
    <source>
        <dbReference type="EnsemblMetazoa" id="BGLB000062-PC"/>
    </source>
</evidence>
<dbReference type="Proteomes" id="UP000076420">
    <property type="component" value="Unassembled WGS sequence"/>
</dbReference>
<keyword evidence="1" id="KW-0732">Signal</keyword>
<dbReference type="InterPro" id="IPR036423">
    <property type="entry name" value="SOD-like_Cu/Zn_dom_sf"/>
</dbReference>
<dbReference type="PANTHER" id="PTHR20910">
    <property type="entry name" value="AGAP001623-PA"/>
    <property type="match status" value="1"/>
</dbReference>